<evidence type="ECO:0000256" key="1">
    <source>
        <dbReference type="SAM" id="Coils"/>
    </source>
</evidence>
<keyword evidence="3" id="KW-1133">Transmembrane helix</keyword>
<feature type="compositionally biased region" description="Basic residues" evidence="2">
    <location>
        <begin position="131"/>
        <end position="141"/>
    </location>
</feature>
<organism evidence="5 6">
    <name type="scientific">Posidoniimonas polymericola</name>
    <dbReference type="NCBI Taxonomy" id="2528002"/>
    <lineage>
        <taxon>Bacteria</taxon>
        <taxon>Pseudomonadati</taxon>
        <taxon>Planctomycetota</taxon>
        <taxon>Planctomycetia</taxon>
        <taxon>Pirellulales</taxon>
        <taxon>Lacipirellulaceae</taxon>
        <taxon>Posidoniimonas</taxon>
    </lineage>
</organism>
<feature type="compositionally biased region" description="Basic and acidic residues" evidence="2">
    <location>
        <begin position="102"/>
        <end position="114"/>
    </location>
</feature>
<keyword evidence="3" id="KW-0472">Membrane</keyword>
<dbReference type="InterPro" id="IPR036465">
    <property type="entry name" value="vWFA_dom_sf"/>
</dbReference>
<evidence type="ECO:0000256" key="3">
    <source>
        <dbReference type="SAM" id="Phobius"/>
    </source>
</evidence>
<dbReference type="InterPro" id="IPR002035">
    <property type="entry name" value="VWF_A"/>
</dbReference>
<name>A0A5C5YES2_9BACT</name>
<feature type="domain" description="VWFA" evidence="4">
    <location>
        <begin position="288"/>
        <end position="391"/>
    </location>
</feature>
<feature type="coiled-coil region" evidence="1">
    <location>
        <begin position="17"/>
        <end position="44"/>
    </location>
</feature>
<dbReference type="Gene3D" id="3.40.50.410">
    <property type="entry name" value="von Willebrand factor, type A domain"/>
    <property type="match status" value="1"/>
</dbReference>
<dbReference type="RefSeq" id="WP_146590410.1">
    <property type="nucleotide sequence ID" value="NZ_SJPO01000011.1"/>
</dbReference>
<sequence>MATPPDGAALRNRADLLHDTRVRLARLEIETHRLRAELARLEAHGEDEAAARLTEQLARQQGRIDHDRRLLDDAPAVVAAGISNPEAAPAAQPSGHTASDPAWDRSPAEFEVPPRGHHASQPPRGFSAKSPHGRHGRQRRRVKSEWAVSLAAHLALGAVLGLASFALPIQDPPFLLASVADSSDDYEDFVEISLDTLDPTESLVELEPLATEPVLTVEPDDMAPSLDAALTEAFSLQPAVAEALPADAIGLMSGGVGTAAGERGAGGPAGSGAGDAQFFGARSRGNRFVFVVDNSGSMTGGRMETTVFELLRSISAMTPKQEFHVLFYSDQVYPMFFPEPAPRLVPATRANRQKLEQWLMSVQMCKGDCLADAMDYAAELDPHVVYLLSDGGYLFNGSGVNRKPSRKLNRLTEETLDWPFTVHTLGMTVRSADSAEGLAMIANAHGGVFTPVGVLPAAAQLAKQQRIPYNRTPGPVWGSQVR</sequence>
<dbReference type="SUPFAM" id="SSF53300">
    <property type="entry name" value="vWA-like"/>
    <property type="match status" value="1"/>
</dbReference>
<dbReference type="EMBL" id="SJPO01000011">
    <property type="protein sequence ID" value="TWT72805.1"/>
    <property type="molecule type" value="Genomic_DNA"/>
</dbReference>
<comment type="caution">
    <text evidence="5">The sequence shown here is derived from an EMBL/GenBank/DDBJ whole genome shotgun (WGS) entry which is preliminary data.</text>
</comment>
<keyword evidence="3" id="KW-0812">Transmembrane</keyword>
<evidence type="ECO:0000256" key="2">
    <source>
        <dbReference type="SAM" id="MobiDB-lite"/>
    </source>
</evidence>
<keyword evidence="6" id="KW-1185">Reference proteome</keyword>
<dbReference type="Proteomes" id="UP000318478">
    <property type="component" value="Unassembled WGS sequence"/>
</dbReference>
<gene>
    <name evidence="5" type="ORF">Pla123a_41040</name>
</gene>
<keyword evidence="1" id="KW-0175">Coiled coil</keyword>
<dbReference type="AlphaFoldDB" id="A0A5C5YES2"/>
<evidence type="ECO:0000313" key="6">
    <source>
        <dbReference type="Proteomes" id="UP000318478"/>
    </source>
</evidence>
<dbReference type="OrthoDB" id="288124at2"/>
<protein>
    <recommendedName>
        <fullName evidence="4">VWFA domain-containing protein</fullName>
    </recommendedName>
</protein>
<proteinExistence type="predicted"/>
<reference evidence="5 6" key="1">
    <citation type="submission" date="2019-02" db="EMBL/GenBank/DDBJ databases">
        <title>Deep-cultivation of Planctomycetes and their phenomic and genomic characterization uncovers novel biology.</title>
        <authorList>
            <person name="Wiegand S."/>
            <person name="Jogler M."/>
            <person name="Boedeker C."/>
            <person name="Pinto D."/>
            <person name="Vollmers J."/>
            <person name="Rivas-Marin E."/>
            <person name="Kohn T."/>
            <person name="Peeters S.H."/>
            <person name="Heuer A."/>
            <person name="Rast P."/>
            <person name="Oberbeckmann S."/>
            <person name="Bunk B."/>
            <person name="Jeske O."/>
            <person name="Meyerdierks A."/>
            <person name="Storesund J.E."/>
            <person name="Kallscheuer N."/>
            <person name="Luecker S."/>
            <person name="Lage O.M."/>
            <person name="Pohl T."/>
            <person name="Merkel B.J."/>
            <person name="Hornburger P."/>
            <person name="Mueller R.-W."/>
            <person name="Bruemmer F."/>
            <person name="Labrenz M."/>
            <person name="Spormann A.M."/>
            <person name="Op Den Camp H."/>
            <person name="Overmann J."/>
            <person name="Amann R."/>
            <person name="Jetten M.S.M."/>
            <person name="Mascher T."/>
            <person name="Medema M.H."/>
            <person name="Devos D.P."/>
            <person name="Kaster A.-K."/>
            <person name="Ovreas L."/>
            <person name="Rohde M."/>
            <person name="Galperin M.Y."/>
            <person name="Jogler C."/>
        </authorList>
    </citation>
    <scope>NUCLEOTIDE SEQUENCE [LARGE SCALE GENOMIC DNA]</scope>
    <source>
        <strain evidence="5 6">Pla123a</strain>
    </source>
</reference>
<evidence type="ECO:0000259" key="4">
    <source>
        <dbReference type="Pfam" id="PF13519"/>
    </source>
</evidence>
<feature type="transmembrane region" description="Helical" evidence="3">
    <location>
        <begin position="146"/>
        <end position="167"/>
    </location>
</feature>
<evidence type="ECO:0000313" key="5">
    <source>
        <dbReference type="EMBL" id="TWT72805.1"/>
    </source>
</evidence>
<accession>A0A5C5YES2</accession>
<feature type="region of interest" description="Disordered" evidence="2">
    <location>
        <begin position="85"/>
        <end position="141"/>
    </location>
</feature>
<dbReference type="Pfam" id="PF13519">
    <property type="entry name" value="VWA_2"/>
    <property type="match status" value="1"/>
</dbReference>